<evidence type="ECO:0000313" key="3">
    <source>
        <dbReference type="Proteomes" id="UP000568022"/>
    </source>
</evidence>
<dbReference type="EMBL" id="JACHJE010000006">
    <property type="protein sequence ID" value="MBB5126241.1"/>
    <property type="molecule type" value="Genomic_DNA"/>
</dbReference>
<reference evidence="2 3" key="1">
    <citation type="submission" date="2020-08" db="EMBL/GenBank/DDBJ databases">
        <title>Genomic Encyclopedia of Type Strains, Phase III (KMG-III): the genomes of soil and plant-associated and newly described type strains.</title>
        <authorList>
            <person name="Whitman W."/>
        </authorList>
    </citation>
    <scope>NUCLEOTIDE SEQUENCE [LARGE SCALE GENOMIC DNA]</scope>
    <source>
        <strain evidence="2 3">CECT 3226</strain>
    </source>
</reference>
<sequence length="35" mass="4051">MADLREGDEVIGRLWTGPTGEPLPRRHDFRMRSTP</sequence>
<proteinExistence type="predicted"/>
<evidence type="ECO:0000313" key="2">
    <source>
        <dbReference type="EMBL" id="MBB5126241.1"/>
    </source>
</evidence>
<feature type="region of interest" description="Disordered" evidence="1">
    <location>
        <begin position="1"/>
        <end position="35"/>
    </location>
</feature>
<gene>
    <name evidence="2" type="ORF">FHS32_002978</name>
</gene>
<evidence type="ECO:0000256" key="1">
    <source>
        <dbReference type="SAM" id="MobiDB-lite"/>
    </source>
</evidence>
<organism evidence="2 3">
    <name type="scientific">Streptomyces griseoloalbus</name>
    <dbReference type="NCBI Taxonomy" id="67303"/>
    <lineage>
        <taxon>Bacteria</taxon>
        <taxon>Bacillati</taxon>
        <taxon>Actinomycetota</taxon>
        <taxon>Actinomycetes</taxon>
        <taxon>Kitasatosporales</taxon>
        <taxon>Streptomycetaceae</taxon>
        <taxon>Streptomyces</taxon>
    </lineage>
</organism>
<comment type="caution">
    <text evidence="2">The sequence shown here is derived from an EMBL/GenBank/DDBJ whole genome shotgun (WGS) entry which is preliminary data.</text>
</comment>
<dbReference type="AlphaFoldDB" id="A0A7W8FAB4"/>
<keyword evidence="3" id="KW-1185">Reference proteome</keyword>
<name>A0A7W8FAB4_9ACTN</name>
<protein>
    <submittedName>
        <fullName evidence="2">Uncharacterized protein</fullName>
    </submittedName>
</protein>
<dbReference type="Proteomes" id="UP000568022">
    <property type="component" value="Unassembled WGS sequence"/>
</dbReference>
<accession>A0A7W8FAB4</accession>
<feature type="compositionally biased region" description="Basic and acidic residues" evidence="1">
    <location>
        <begin position="1"/>
        <end position="11"/>
    </location>
</feature>